<name>A0A382GDJ5_9ZZZZ</name>
<keyword evidence="1" id="KW-0472">Membrane</keyword>
<feature type="transmembrane region" description="Helical" evidence="1">
    <location>
        <begin position="348"/>
        <end position="368"/>
    </location>
</feature>
<dbReference type="SUPFAM" id="SSF103473">
    <property type="entry name" value="MFS general substrate transporter"/>
    <property type="match status" value="1"/>
</dbReference>
<dbReference type="InterPro" id="IPR020846">
    <property type="entry name" value="MFS_dom"/>
</dbReference>
<evidence type="ECO:0000313" key="3">
    <source>
        <dbReference type="EMBL" id="SVB72241.1"/>
    </source>
</evidence>
<dbReference type="InterPro" id="IPR050327">
    <property type="entry name" value="Proton-linked_MCT"/>
</dbReference>
<feature type="transmembrane region" description="Helical" evidence="1">
    <location>
        <begin position="49"/>
        <end position="67"/>
    </location>
</feature>
<dbReference type="GO" id="GO:0022857">
    <property type="term" value="F:transmembrane transporter activity"/>
    <property type="evidence" value="ECO:0007669"/>
    <property type="project" value="InterPro"/>
</dbReference>
<accession>A0A382GDJ5</accession>
<evidence type="ECO:0000256" key="1">
    <source>
        <dbReference type="SAM" id="Phobius"/>
    </source>
</evidence>
<feature type="transmembrane region" description="Helical" evidence="1">
    <location>
        <begin position="138"/>
        <end position="165"/>
    </location>
</feature>
<dbReference type="Pfam" id="PF07690">
    <property type="entry name" value="MFS_1"/>
    <property type="match status" value="1"/>
</dbReference>
<dbReference type="PROSITE" id="PS50850">
    <property type="entry name" value="MFS"/>
    <property type="match status" value="1"/>
</dbReference>
<dbReference type="PANTHER" id="PTHR11360">
    <property type="entry name" value="MONOCARBOXYLATE TRANSPORTER"/>
    <property type="match status" value="1"/>
</dbReference>
<feature type="transmembrane region" description="Helical" evidence="1">
    <location>
        <begin position="12"/>
        <end position="34"/>
    </location>
</feature>
<feature type="domain" description="Major facilitator superfamily (MFS) profile" evidence="2">
    <location>
        <begin position="12"/>
        <end position="403"/>
    </location>
</feature>
<dbReference type="PANTHER" id="PTHR11360:SF308">
    <property type="entry name" value="BLL3089 PROTEIN"/>
    <property type="match status" value="1"/>
</dbReference>
<feature type="transmembrane region" description="Helical" evidence="1">
    <location>
        <begin position="264"/>
        <end position="283"/>
    </location>
</feature>
<organism evidence="3">
    <name type="scientific">marine metagenome</name>
    <dbReference type="NCBI Taxonomy" id="408172"/>
    <lineage>
        <taxon>unclassified sequences</taxon>
        <taxon>metagenomes</taxon>
        <taxon>ecological metagenomes</taxon>
    </lineage>
</organism>
<reference evidence="3" key="1">
    <citation type="submission" date="2018-05" db="EMBL/GenBank/DDBJ databases">
        <authorList>
            <person name="Lanie J.A."/>
            <person name="Ng W.-L."/>
            <person name="Kazmierczak K.M."/>
            <person name="Andrzejewski T.M."/>
            <person name="Davidsen T.M."/>
            <person name="Wayne K.J."/>
            <person name="Tettelin H."/>
            <person name="Glass J.I."/>
            <person name="Rusch D."/>
            <person name="Podicherti R."/>
            <person name="Tsui H.-C.T."/>
            <person name="Winkler M.E."/>
        </authorList>
    </citation>
    <scope>NUCLEOTIDE SEQUENCE</scope>
</reference>
<feature type="transmembrane region" description="Helical" evidence="1">
    <location>
        <begin position="314"/>
        <end position="336"/>
    </location>
</feature>
<sequence>MIIDIIRSNFKIIIFGFVFTFFSSVGQSFFIGLFNSSIREEINISHGEFGTIYGIATLCSSLTLIWLGKKIDELKLFNYSFLVVIFLGFSALFFSFVNGIVFLAIGIFFLRLSGQGLMAHTASVAIGRFFVRSRGKALSYVWIGMSLGEFLLPVIIVYFLTLIYWRNVWQGVGIIILLTLPIFTYLTIRGINIFSRENSNRHNTSKNAEVIKSWTRKEVLKDLKFYSILPAMLASSFIITGIVINQTFIVVSKDWEKFAIAKSFMIYSILTVATLFLSGFLVDKFTSRKIFPLLNFPLLLSLVILIFFNHPISAYVFMGFMGMSNGLTNVLMSSFWAEIYGVHYLGSIKALTGSMMVFSTALAAVVFGTLIDLGYSIENIAFLCAIYTAISIAIVIIFKKAYQPVLLENKT</sequence>
<keyword evidence="1" id="KW-0812">Transmembrane</keyword>
<gene>
    <name evidence="3" type="ORF">METZ01_LOCUS225095</name>
</gene>
<proteinExistence type="predicted"/>
<feature type="transmembrane region" description="Helical" evidence="1">
    <location>
        <begin position="79"/>
        <end position="109"/>
    </location>
</feature>
<dbReference type="AlphaFoldDB" id="A0A382GDJ5"/>
<dbReference type="InterPro" id="IPR036259">
    <property type="entry name" value="MFS_trans_sf"/>
</dbReference>
<keyword evidence="1" id="KW-1133">Transmembrane helix</keyword>
<feature type="transmembrane region" description="Helical" evidence="1">
    <location>
        <begin position="290"/>
        <end position="308"/>
    </location>
</feature>
<dbReference type="EMBL" id="UINC01054480">
    <property type="protein sequence ID" value="SVB72241.1"/>
    <property type="molecule type" value="Genomic_DNA"/>
</dbReference>
<feature type="transmembrane region" description="Helical" evidence="1">
    <location>
        <begin position="225"/>
        <end position="244"/>
    </location>
</feature>
<dbReference type="Gene3D" id="1.20.1250.20">
    <property type="entry name" value="MFS general substrate transporter like domains"/>
    <property type="match status" value="1"/>
</dbReference>
<protein>
    <recommendedName>
        <fullName evidence="2">Major facilitator superfamily (MFS) profile domain-containing protein</fullName>
    </recommendedName>
</protein>
<feature type="transmembrane region" description="Helical" evidence="1">
    <location>
        <begin position="380"/>
        <end position="398"/>
    </location>
</feature>
<feature type="transmembrane region" description="Helical" evidence="1">
    <location>
        <begin position="171"/>
        <end position="188"/>
    </location>
</feature>
<dbReference type="InterPro" id="IPR011701">
    <property type="entry name" value="MFS"/>
</dbReference>
<evidence type="ECO:0000259" key="2">
    <source>
        <dbReference type="PROSITE" id="PS50850"/>
    </source>
</evidence>